<name>A0A5J4TXM0_9EUKA</name>
<dbReference type="Proteomes" id="UP000324800">
    <property type="component" value="Unassembled WGS sequence"/>
</dbReference>
<organism evidence="1 2">
    <name type="scientific">Streblomastix strix</name>
    <dbReference type="NCBI Taxonomy" id="222440"/>
    <lineage>
        <taxon>Eukaryota</taxon>
        <taxon>Metamonada</taxon>
        <taxon>Preaxostyla</taxon>
        <taxon>Oxymonadida</taxon>
        <taxon>Streblomastigidae</taxon>
        <taxon>Streblomastix</taxon>
    </lineage>
</organism>
<comment type="caution">
    <text evidence="1">The sequence shown here is derived from an EMBL/GenBank/DDBJ whole genome shotgun (WGS) entry which is preliminary data.</text>
</comment>
<feature type="non-terminal residue" evidence="1">
    <location>
        <position position="1"/>
    </location>
</feature>
<dbReference type="SUPFAM" id="SSF52540">
    <property type="entry name" value="P-loop containing nucleoside triphosphate hydrolases"/>
    <property type="match status" value="1"/>
</dbReference>
<dbReference type="EMBL" id="SNRW01024003">
    <property type="protein sequence ID" value="KAA6362582.1"/>
    <property type="molecule type" value="Genomic_DNA"/>
</dbReference>
<dbReference type="AlphaFoldDB" id="A0A5J4TXM0"/>
<sequence length="372" mass="43435">DVDLFACAGDNKLQWIDLPGTLAKDNEGNIGEKYKQVNDSGNITRLVKVSKLFKILGLPKELLNYKEDQEKLPEKPVDVLQTKLPETTEKKVDEFAEKYKIYKKSTMTMEQCIILCTGLKDLSAEIHNDARPIEKEITLMPLFQSINSLKQIEGITDEFIDDVFLRVIRYKDEEDDKFILKMYCEEENRFKIHTLTKSQAQAKLERHTWYEKRKQYNLWRLFQMSTPFFQIDNIIFTRKVLKPKTVIPDEKLLQKRYIELFQGWKFERLEKVDMEVIKDYLYLIKNGIAVGNEVIYDYLLKWIAWIIQNPAQHTMVSIIIRGIQGCGKNTFTNVIAEFLDGYLQSNLVDVKELTGKYSKSAIEGMVLDNEGG</sequence>
<evidence type="ECO:0000313" key="2">
    <source>
        <dbReference type="Proteomes" id="UP000324800"/>
    </source>
</evidence>
<gene>
    <name evidence="1" type="ORF">EZS28_041891</name>
</gene>
<protein>
    <submittedName>
        <fullName evidence="1">Uncharacterized protein</fullName>
    </submittedName>
</protein>
<evidence type="ECO:0000313" key="1">
    <source>
        <dbReference type="EMBL" id="KAA6362582.1"/>
    </source>
</evidence>
<proteinExistence type="predicted"/>
<dbReference type="InterPro" id="IPR027417">
    <property type="entry name" value="P-loop_NTPase"/>
</dbReference>
<reference evidence="1 2" key="1">
    <citation type="submission" date="2019-03" db="EMBL/GenBank/DDBJ databases">
        <title>Single cell metagenomics reveals metabolic interactions within the superorganism composed of flagellate Streblomastix strix and complex community of Bacteroidetes bacteria on its surface.</title>
        <authorList>
            <person name="Treitli S.C."/>
            <person name="Kolisko M."/>
            <person name="Husnik F."/>
            <person name="Keeling P."/>
            <person name="Hampl V."/>
        </authorList>
    </citation>
    <scope>NUCLEOTIDE SEQUENCE [LARGE SCALE GENOMIC DNA]</scope>
    <source>
        <strain evidence="1">ST1C</strain>
    </source>
</reference>
<accession>A0A5J4TXM0</accession>